<keyword evidence="4" id="KW-0378">Hydrolase</keyword>
<dbReference type="Pfam" id="PF00176">
    <property type="entry name" value="SNF2-rel_dom"/>
    <property type="match status" value="1"/>
</dbReference>
<dbReference type="InterPro" id="IPR049730">
    <property type="entry name" value="SNF2/RAD54-like_C"/>
</dbReference>
<evidence type="ECO:0000256" key="3">
    <source>
        <dbReference type="ARBA" id="ARBA00022741"/>
    </source>
</evidence>
<sequence length="2320" mass="257008">MPNILSWLRVGSSSNGTMATGPQPQAHEVIDILNESDDSDDSVTVAQPSKSSTKRKVIDILHSDAEDVAPGRPHKTAKTTMTTRTPTSRNSRTIIDSSRSDNKDEVTAAGKRPRAATAQKQSKPSGRSASGLRPSGMQKWLQTDTPTHGRRAFRELDSDQFQNRLRGPIGWCKIPVYSEPFRSQFAFGTISRSPSTVLRNVRRPSAVQTSTTAMHSRAISDSTAVREDVDIVGETAARRPQRNKARQSHMSAAGMEEESEDELAARPRKGNGRHRGRQSHVAKDDASDFEMFDDSEASGSGSDSIGADSTEEEATRSDQAESELETRPKKKTTKAKSRTKADNNTAPTAKGCSKTAGSSKGITNLTKRPKEWGKGIVESLPPVSDISEIFGEMTEQALSLGLGDAIDHLASMPVRIATICSGTESPLLALEMVRDHLQRSGKRTIEVEHAFSAEIEPFKQAYIERNFQPPVIFADVTEFIEALQHEEPMATTAYGAKARIPGGLQMLIAGTPCVDFSALNSFKKGIDDGGESGEVWNAVRAYAIAERPAIILFENVSGAPWDRMIEDYKKIGYDCAAVRVDTKDFYVPQTRQRGYMVCLDRAKLEAEGTGGASLAWTRLMEKFKRPASSPVSAFLLPNDAVSKQHFRADDTRREVAWESCKITQEQIRQTERLGAARPITNWSESGAIRPPENSQHEWHRWTVPRVNDTIDCNHLRKLLLMYDNRYKDRVYDVSQNVYMEYDNRAFGIVGCLTPSGMFYSTDHARLLAPEEMLRLQGLPLDKMSFTTETHSNIQDLAGNAMSSMVMGAAELSAVIIGYKALLPDVDQPQIDRVATEPDLVIAQPDVASLVESANTDSAINMADMVRRAEQAMRRCFCEGATAIAEQTIQQCLECGHTMCSGCGGNPTHKYRQRPLMSAGRVSPRVFENELRSSLPTRLELFESKQVDITSLLAQAPEDYRRATRAGLSAKFAFQRIIRTHCWTVRYTAGAEATLELVICDPARAEWRLYAHPSKKLPANDPLRSLLQQPVAKASAVKNFFGDSWVVRSPIRESVPLSITGSGTKIASRWNRVKLPDYTQHFLWEHLDIQVGDSDRTGVSQELTGTYRHLHLCGTACDSLYIRQSTSDSLPTYLFLDPTATDDPDKDTYVFSHDVERLDYGVVRQVIARLPPSWRAFSMDSRSGIEQVTRTDLLIDDEWHALPQHELRESNVQLQIQRPQYTRSSTQCHEARLLLSCVLSGDLDMPSQLHGKLTQRRQFEHFAWLMPLMARSMSTAQWSPLPLSGAHCNVCAPSPPGKLWSISAQGDVLVMEDPVTAGNYERAIKARPDPLFLSTSKNDSNLHLDLAINVNTLAHRACARLSSKVVEPTPPLQCEWRFIASAEQPFVFKPFRLRPTEELPHISPDRYDMGVTLFPNQLRMLAWMKSQEAGDGVSFELQEIAEATLPVIGWRAEVRAKSEVQIRGGICADHPGFGKTITSLALIDSHLRESDRATIVRELEVRQPQGLIATAASLIICPPSLTDQWCGEICEKLRRPGKVLKVTKTADLSRFSIQDFVDATIVVASRNVLVSDSYVDRLAAFAAIPGPATRKPRAYEEWLNGARDAVGAHVGILQRKGVSALRRHIAERYQENIDSDRYNLHIPSKRLRGANYVAAKGKGKAKASTTKKATATKLDADHVGSPLFEMFYFNRMLVDEFHQLESKDRLASYSLNADKRWGLSGTPDLGDFQDSAQVASLLGVQLPVGGNAKSVMKASNARKLTEQMTRSERFHAFRESPSEAQHAQIHELHQRFLSTFVRRNVMDFDKKLTYAEHLLPVKLHGDHEGLYVEMFQQIKAQGMRLTRSSKESDRQSRFGSIVGSDDGPEQALSKAATSVAAGVQFDALYQEAQRRIAALSARLPKAIHDARKIEPENFESWAYPLEKGMFGDEAVTKMVMTIIKSKTPKSVENASSSETEKPKKGRGAGKRVMIAKLNELCNDLLEDWRSARYLGNVKETLNGVYKSGPKGGTCCDATQCNGMHSTSIAVSPVCGHVICKQCERDFEGSASTNCPASGCGADMSNVVLLRPSTPVDETTRPKNLSAKLEAILSVLAQVQESKEQAILFVQYESELQLMAAALQDGNISAVVVSNSSSASSQAADFRDKASTSAQKTVIVLNASADTAAGLNLQNANHILFLSPLIRETQYEYDATMAQAVGRARRFGQTKHIHVYRFAALNTIDIDVLEHREKRVDALVEQGAPELVPSSRLSSLDLQSEPKRERTQLVCEDGRFSLRPQSWLEACAYEPGENAGFAHGRKRILGYEDYSSGLQFGRNFTEDEEV</sequence>
<evidence type="ECO:0000256" key="4">
    <source>
        <dbReference type="ARBA" id="ARBA00022801"/>
    </source>
</evidence>
<feature type="compositionally biased region" description="Low complexity" evidence="6">
    <location>
        <begin position="78"/>
        <end position="93"/>
    </location>
</feature>
<organism evidence="8 9">
    <name type="scientific">Passalora fulva</name>
    <name type="common">Tomato leaf mold</name>
    <name type="synonym">Cladosporium fulvum</name>
    <dbReference type="NCBI Taxonomy" id="5499"/>
    <lineage>
        <taxon>Eukaryota</taxon>
        <taxon>Fungi</taxon>
        <taxon>Dikarya</taxon>
        <taxon>Ascomycota</taxon>
        <taxon>Pezizomycotina</taxon>
        <taxon>Dothideomycetes</taxon>
        <taxon>Dothideomycetidae</taxon>
        <taxon>Mycosphaerellales</taxon>
        <taxon>Mycosphaerellaceae</taxon>
        <taxon>Fulvia</taxon>
    </lineage>
</organism>
<dbReference type="InterPro" id="IPR001525">
    <property type="entry name" value="C5_MeTfrase"/>
</dbReference>
<keyword evidence="2" id="KW-0808">Transferase</keyword>
<dbReference type="Proteomes" id="UP000756132">
    <property type="component" value="Chromosome 9"/>
</dbReference>
<feature type="compositionally biased region" description="Basic residues" evidence="6">
    <location>
        <begin position="266"/>
        <end position="280"/>
    </location>
</feature>
<evidence type="ECO:0000256" key="2">
    <source>
        <dbReference type="ARBA" id="ARBA00022679"/>
    </source>
</evidence>
<feature type="compositionally biased region" description="Low complexity" evidence="6">
    <location>
        <begin position="297"/>
        <end position="308"/>
    </location>
</feature>
<keyword evidence="3" id="KW-0547">Nucleotide-binding</keyword>
<dbReference type="PANTHER" id="PTHR45626:SF26">
    <property type="entry name" value="FAMILY HELICASE, PUTATIVE (AFU_ORTHOLOGUE AFUA_2G09120)-RELATED"/>
    <property type="match status" value="1"/>
</dbReference>
<dbReference type="PANTHER" id="PTHR45626">
    <property type="entry name" value="TRANSCRIPTION TERMINATION FACTOR 2-RELATED"/>
    <property type="match status" value="1"/>
</dbReference>
<dbReference type="SMART" id="SM00487">
    <property type="entry name" value="DEXDc"/>
    <property type="match status" value="1"/>
</dbReference>
<dbReference type="Gene3D" id="3.40.50.150">
    <property type="entry name" value="Vaccinia Virus protein VP39"/>
    <property type="match status" value="1"/>
</dbReference>
<dbReference type="InterPro" id="IPR000330">
    <property type="entry name" value="SNF2_N"/>
</dbReference>
<reference evidence="8" key="2">
    <citation type="journal article" date="2022" name="Microb. Genom.">
        <title>A chromosome-scale genome assembly of the tomato pathogen Cladosporium fulvum reveals a compartmentalized genome architecture and the presence of a dispensable chromosome.</title>
        <authorList>
            <person name="Zaccaron A.Z."/>
            <person name="Chen L.H."/>
            <person name="Samaras A."/>
            <person name="Stergiopoulos I."/>
        </authorList>
    </citation>
    <scope>NUCLEOTIDE SEQUENCE</scope>
    <source>
        <strain evidence="8">Race5_Kim</strain>
    </source>
</reference>
<dbReference type="RefSeq" id="XP_047766403.1">
    <property type="nucleotide sequence ID" value="XM_047908437.1"/>
</dbReference>
<dbReference type="Gene3D" id="3.40.50.300">
    <property type="entry name" value="P-loop containing nucleotide triphosphate hydrolases"/>
    <property type="match status" value="2"/>
</dbReference>
<dbReference type="GO" id="GO:0006281">
    <property type="term" value="P:DNA repair"/>
    <property type="evidence" value="ECO:0007669"/>
    <property type="project" value="TreeGrafter"/>
</dbReference>
<name>A0A9Q8PGL4_PASFU</name>
<evidence type="ECO:0000256" key="1">
    <source>
        <dbReference type="ARBA" id="ARBA00022603"/>
    </source>
</evidence>
<proteinExistence type="predicted"/>
<keyword evidence="5" id="KW-0067">ATP-binding</keyword>
<evidence type="ECO:0000256" key="5">
    <source>
        <dbReference type="ARBA" id="ARBA00022840"/>
    </source>
</evidence>
<feature type="domain" description="Helicase C-terminal" evidence="7">
    <location>
        <begin position="2085"/>
        <end position="2253"/>
    </location>
</feature>
<feature type="region of interest" description="Disordered" evidence="6">
    <location>
        <begin position="63"/>
        <end position="144"/>
    </location>
</feature>
<dbReference type="GeneID" id="71989167"/>
<evidence type="ECO:0000313" key="9">
    <source>
        <dbReference type="Proteomes" id="UP000756132"/>
    </source>
</evidence>
<dbReference type="GO" id="GO:0008168">
    <property type="term" value="F:methyltransferase activity"/>
    <property type="evidence" value="ECO:0007669"/>
    <property type="project" value="UniProtKB-KW"/>
</dbReference>
<accession>A0A9Q8PGL4</accession>
<feature type="region of interest" description="Disordered" evidence="6">
    <location>
        <begin position="231"/>
        <end position="367"/>
    </location>
</feature>
<dbReference type="GO" id="GO:0032259">
    <property type="term" value="P:methylation"/>
    <property type="evidence" value="ECO:0007669"/>
    <property type="project" value="UniProtKB-KW"/>
</dbReference>
<dbReference type="GO" id="GO:0005524">
    <property type="term" value="F:ATP binding"/>
    <property type="evidence" value="ECO:0007669"/>
    <property type="project" value="UniProtKB-KW"/>
</dbReference>
<dbReference type="OrthoDB" id="423221at2759"/>
<evidence type="ECO:0000259" key="7">
    <source>
        <dbReference type="PROSITE" id="PS51194"/>
    </source>
</evidence>
<dbReference type="InterPro" id="IPR029063">
    <property type="entry name" value="SAM-dependent_MTases_sf"/>
</dbReference>
<feature type="compositionally biased region" description="Polar residues" evidence="6">
    <location>
        <begin position="355"/>
        <end position="366"/>
    </location>
</feature>
<dbReference type="KEGG" id="ffu:CLAFUR5_09289"/>
<dbReference type="PROSITE" id="PS51194">
    <property type="entry name" value="HELICASE_CTER"/>
    <property type="match status" value="1"/>
</dbReference>
<protein>
    <recommendedName>
        <fullName evidence="7">Helicase C-terminal domain-containing protein</fullName>
    </recommendedName>
</protein>
<keyword evidence="1" id="KW-0489">Methyltransferase</keyword>
<dbReference type="GO" id="GO:0005634">
    <property type="term" value="C:nucleus"/>
    <property type="evidence" value="ECO:0007669"/>
    <property type="project" value="TreeGrafter"/>
</dbReference>
<dbReference type="GO" id="GO:0016787">
    <property type="term" value="F:hydrolase activity"/>
    <property type="evidence" value="ECO:0007669"/>
    <property type="project" value="UniProtKB-KW"/>
</dbReference>
<dbReference type="SUPFAM" id="SSF53335">
    <property type="entry name" value="S-adenosyl-L-methionine-dependent methyltransferases"/>
    <property type="match status" value="1"/>
</dbReference>
<feature type="region of interest" description="Disordered" evidence="6">
    <location>
        <begin position="1942"/>
        <end position="1962"/>
    </location>
</feature>
<dbReference type="InterPro" id="IPR001650">
    <property type="entry name" value="Helicase_C-like"/>
</dbReference>
<feature type="compositionally biased region" description="Polar residues" evidence="6">
    <location>
        <begin position="118"/>
        <end position="128"/>
    </location>
</feature>
<gene>
    <name evidence="8" type="ORF">CLAFUR5_09289</name>
</gene>
<dbReference type="SUPFAM" id="SSF52540">
    <property type="entry name" value="P-loop containing nucleoside triphosphate hydrolases"/>
    <property type="match status" value="2"/>
</dbReference>
<evidence type="ECO:0000256" key="6">
    <source>
        <dbReference type="SAM" id="MobiDB-lite"/>
    </source>
</evidence>
<dbReference type="Pfam" id="PF00271">
    <property type="entry name" value="Helicase_C"/>
    <property type="match status" value="1"/>
</dbReference>
<dbReference type="Pfam" id="PF00145">
    <property type="entry name" value="DNA_methylase"/>
    <property type="match status" value="1"/>
</dbReference>
<dbReference type="InterPro" id="IPR014001">
    <property type="entry name" value="Helicase_ATP-bd"/>
</dbReference>
<feature type="compositionally biased region" description="Basic and acidic residues" evidence="6">
    <location>
        <begin position="313"/>
        <end position="327"/>
    </location>
</feature>
<feature type="compositionally biased region" description="Polar residues" evidence="6">
    <location>
        <begin position="1943"/>
        <end position="1952"/>
    </location>
</feature>
<keyword evidence="9" id="KW-1185">Reference proteome</keyword>
<dbReference type="CDD" id="cd18793">
    <property type="entry name" value="SF2_C_SNF"/>
    <property type="match status" value="1"/>
</dbReference>
<feature type="compositionally biased region" description="Acidic residues" evidence="6">
    <location>
        <begin position="287"/>
        <end position="296"/>
    </location>
</feature>
<dbReference type="InterPro" id="IPR050628">
    <property type="entry name" value="SNF2_RAD54_helicase_TF"/>
</dbReference>
<feature type="compositionally biased region" description="Basic residues" evidence="6">
    <location>
        <begin position="328"/>
        <end position="338"/>
    </location>
</feature>
<dbReference type="InterPro" id="IPR027417">
    <property type="entry name" value="P-loop_NTPase"/>
</dbReference>
<feature type="region of interest" description="Disordered" evidence="6">
    <location>
        <begin position="1840"/>
        <end position="1864"/>
    </location>
</feature>
<reference evidence="8" key="1">
    <citation type="submission" date="2021-12" db="EMBL/GenBank/DDBJ databases">
        <authorList>
            <person name="Zaccaron A."/>
            <person name="Stergiopoulos I."/>
        </authorList>
    </citation>
    <scope>NUCLEOTIDE SEQUENCE</scope>
    <source>
        <strain evidence="8">Race5_Kim</strain>
    </source>
</reference>
<dbReference type="EMBL" id="CP090171">
    <property type="protein sequence ID" value="UJO22037.1"/>
    <property type="molecule type" value="Genomic_DNA"/>
</dbReference>
<dbReference type="GO" id="GO:0008094">
    <property type="term" value="F:ATP-dependent activity, acting on DNA"/>
    <property type="evidence" value="ECO:0007669"/>
    <property type="project" value="TreeGrafter"/>
</dbReference>
<evidence type="ECO:0000313" key="8">
    <source>
        <dbReference type="EMBL" id="UJO22037.1"/>
    </source>
</evidence>